<dbReference type="Proteomes" id="UP000253410">
    <property type="component" value="Unassembled WGS sequence"/>
</dbReference>
<evidence type="ECO:0000313" key="2">
    <source>
        <dbReference type="Proteomes" id="UP000253410"/>
    </source>
</evidence>
<accession>A0A365XV69</accession>
<dbReference type="InterPro" id="IPR003615">
    <property type="entry name" value="HNH_nuc"/>
</dbReference>
<evidence type="ECO:0000313" key="1">
    <source>
        <dbReference type="EMBL" id="RBL89624.1"/>
    </source>
</evidence>
<dbReference type="RefSeq" id="WP_147243534.1">
    <property type="nucleotide sequence ID" value="NZ_QFFJ01000002.1"/>
</dbReference>
<name>A0A365XV69_9BACT</name>
<reference evidence="1 2" key="1">
    <citation type="submission" date="2018-05" db="EMBL/GenBank/DDBJ databases">
        <title>Chitinophaga sp. K3CV102501T nov., isolated from isolated from a monsoon evergreen broad-leaved forest soil.</title>
        <authorList>
            <person name="Lv Y."/>
        </authorList>
    </citation>
    <scope>NUCLEOTIDE SEQUENCE [LARGE SCALE GENOMIC DNA]</scope>
    <source>
        <strain evidence="1 2">GDMCC 1.1325</strain>
    </source>
</reference>
<comment type="caution">
    <text evidence="1">The sequence shown here is derived from an EMBL/GenBank/DDBJ whole genome shotgun (WGS) entry which is preliminary data.</text>
</comment>
<dbReference type="AlphaFoldDB" id="A0A365XV69"/>
<protein>
    <recommendedName>
        <fullName evidence="3">HNH nuclease domain-containing protein</fullName>
    </recommendedName>
</protein>
<sequence>MRPLIKNSENYVKTFDNAAVRTDTSSDPTIYFIQDYLYDANFRKGPNTTLRITDFFISDYKLLPNITGKYKEPRNPGYIGYIANDNGSGELRAASLAITSTLTLNAKIQTIEKHSESQRNKYLRLLIPLSEVKALLKIQQDHILYESAPAVVTTPLITNFTDLNDKLISLFQKELKDKYKEAKADLVKANGLYCAYCETVLTDGIVMDIEHKLPKASFPDVMMDWDNLVISCKPCNELNKGNNPKQVLGAQRIIYEDLQAPKDLDIRIITSLVPKESETLKQFNDELKKIAADQEYDGRLLKLKEKINKTELAKIQALCQLYGELESSTVIQQDLDNKQEFRFFPFPKKIRDVITRSGHQYNAQTQELTVTVNMKRKNLSKLANLRNLFKVDDAEDEIIINTLNNLNTAYLKLANLSTQLKFEDPKDESVEKDKKKEKREIAYLNFPAFPVYRGEELKLDYDSLKESAKKWNLWPDDKDYNPLRYLKYTYATNQVKVERIEPNAGDVAKYHGTQSIMDIVGINQPKNTLTDSRHTNRAKAWKIAGTQLDLVKQAINAQSNEHKLYKYFRELPKSPAAPEGMDADTWEKNWTLLKATFDVPGVLVPEIVWANLVEIACATGFYSTWLTVFKKDGSKELAAELALKLKNSAAGTPSDPHKYHSTNMPFVNDFINL</sequence>
<dbReference type="OrthoDB" id="5918473at2"/>
<evidence type="ECO:0008006" key="3">
    <source>
        <dbReference type="Google" id="ProtNLM"/>
    </source>
</evidence>
<dbReference type="CDD" id="cd00085">
    <property type="entry name" value="HNHc"/>
    <property type="match status" value="1"/>
</dbReference>
<proteinExistence type="predicted"/>
<gene>
    <name evidence="1" type="ORF">DF182_24285</name>
</gene>
<keyword evidence="2" id="KW-1185">Reference proteome</keyword>
<dbReference type="EMBL" id="QFFJ01000002">
    <property type="protein sequence ID" value="RBL89624.1"/>
    <property type="molecule type" value="Genomic_DNA"/>
</dbReference>
<dbReference type="Gene3D" id="1.10.30.50">
    <property type="match status" value="1"/>
</dbReference>
<organism evidence="1 2">
    <name type="scientific">Chitinophaga flava</name>
    <dbReference type="NCBI Taxonomy" id="2259036"/>
    <lineage>
        <taxon>Bacteria</taxon>
        <taxon>Pseudomonadati</taxon>
        <taxon>Bacteroidota</taxon>
        <taxon>Chitinophagia</taxon>
        <taxon>Chitinophagales</taxon>
        <taxon>Chitinophagaceae</taxon>
        <taxon>Chitinophaga</taxon>
    </lineage>
</organism>